<evidence type="ECO:0000256" key="4">
    <source>
        <dbReference type="SAM" id="MobiDB-lite"/>
    </source>
</evidence>
<organism evidence="5 6">
    <name type="scientific">Clytia hemisphaerica</name>
    <dbReference type="NCBI Taxonomy" id="252671"/>
    <lineage>
        <taxon>Eukaryota</taxon>
        <taxon>Metazoa</taxon>
        <taxon>Cnidaria</taxon>
        <taxon>Hydrozoa</taxon>
        <taxon>Hydroidolina</taxon>
        <taxon>Leptothecata</taxon>
        <taxon>Obeliida</taxon>
        <taxon>Clytiidae</taxon>
        <taxon>Clytia</taxon>
    </lineage>
</organism>
<dbReference type="NCBIfam" id="NF040713">
    <property type="entry name" value="ZapE"/>
    <property type="match status" value="1"/>
</dbReference>
<dbReference type="PANTHER" id="PTHR12169">
    <property type="entry name" value="ATPASE N2B"/>
    <property type="match status" value="1"/>
</dbReference>
<keyword evidence="3" id="KW-0067">ATP-binding</keyword>
<reference evidence="5" key="1">
    <citation type="submission" date="2021-01" db="UniProtKB">
        <authorList>
            <consortium name="EnsemblMetazoa"/>
        </authorList>
    </citation>
    <scope>IDENTIFICATION</scope>
</reference>
<dbReference type="PANTHER" id="PTHR12169:SF1">
    <property type="entry name" value="AFG1-LIKE ATPASE"/>
    <property type="match status" value="1"/>
</dbReference>
<dbReference type="GO" id="GO:0005739">
    <property type="term" value="C:mitochondrion"/>
    <property type="evidence" value="ECO:0007669"/>
    <property type="project" value="TreeGrafter"/>
</dbReference>
<dbReference type="Gene3D" id="3.40.50.300">
    <property type="entry name" value="P-loop containing nucleotide triphosphate hydrolases"/>
    <property type="match status" value="1"/>
</dbReference>
<keyword evidence="6" id="KW-1185">Reference proteome</keyword>
<dbReference type="InterPro" id="IPR027417">
    <property type="entry name" value="P-loop_NTPase"/>
</dbReference>
<evidence type="ECO:0000256" key="1">
    <source>
        <dbReference type="ARBA" id="ARBA00010322"/>
    </source>
</evidence>
<keyword evidence="2" id="KW-0547">Nucleotide-binding</keyword>
<dbReference type="EnsemblMetazoa" id="CLYHEMT006547.2">
    <property type="protein sequence ID" value="CLYHEMP006547.2"/>
    <property type="gene ID" value="CLYHEMG006547"/>
</dbReference>
<comment type="similarity">
    <text evidence="1">Belongs to the AFG1 ATPase family.</text>
</comment>
<dbReference type="GeneID" id="136804301"/>
<name>A0A7M5WK48_9CNID</name>
<proteinExistence type="inferred from homology"/>
<dbReference type="InterPro" id="IPR005654">
    <property type="entry name" value="ATPase_AFG1-like"/>
</dbReference>
<protein>
    <submittedName>
        <fullName evidence="5">Uncharacterized protein</fullName>
    </submittedName>
</protein>
<dbReference type="AlphaFoldDB" id="A0A7M5WK48"/>
<dbReference type="RefSeq" id="XP_066917110.1">
    <property type="nucleotide sequence ID" value="XM_067061009.1"/>
</dbReference>
<accession>A0A7M5WK48</accession>
<feature type="compositionally biased region" description="Basic and acidic residues" evidence="4">
    <location>
        <begin position="451"/>
        <end position="472"/>
    </location>
</feature>
<sequence length="552" mass="64415">MMSARQFLVRQCLARVHQCRYTSSTTSSTPIKRYSSMLELGVMKTDQSQFAAMLQLQKLFNNIKSYNPDQLSKDSNQPRGLYLHGGVGTGKTMLLDIFYDSIPTEKKKRVHFNAFMLYLYSEINRWNLCCDENVDHTSPVEHIANKIMQDTWLLCFDEIQISDYASFTLLEGVLGYMISQGAVIVGTSNRSPEELSNSSISGENDEVEVKKPSSFYSLFAENCDIHHVESERDHRMEMHEGECRFLYPVAPENKKQLDMMFAKLIEPGQRISSEFLEIYNRKILIPVACGEVARFHFKELFMRPYGPADYIKICNEYSHIFIDEIPRMTINQKNEARRLLTFIDAAYETRAKIYCTAESTAEDLFMMLPRNDENYEVEQMHLEMIGEIAYDLKLAGLDFKSLNLISGEDEIFSFKRAISRLNEMQSEFYQSTEYRKQLFVPYIGTEAEKMNAEEKRRTREKMRLQKQAKEQDAQNETQTEEDWSIPNRDYKETDWGDEASYTSLSQEAAAVHLKRHVSERQKDAPKFGAQHFWGFGWWEHVKNKIKKKNETE</sequence>
<evidence type="ECO:0000313" key="5">
    <source>
        <dbReference type="EnsemblMetazoa" id="CLYHEMP006547.2"/>
    </source>
</evidence>
<feature type="region of interest" description="Disordered" evidence="4">
    <location>
        <begin position="451"/>
        <end position="489"/>
    </location>
</feature>
<dbReference type="Pfam" id="PF03969">
    <property type="entry name" value="AFG1_ATPase"/>
    <property type="match status" value="1"/>
</dbReference>
<dbReference type="Proteomes" id="UP000594262">
    <property type="component" value="Unplaced"/>
</dbReference>
<dbReference type="GO" id="GO:0016887">
    <property type="term" value="F:ATP hydrolysis activity"/>
    <property type="evidence" value="ECO:0007669"/>
    <property type="project" value="InterPro"/>
</dbReference>
<evidence type="ECO:0000256" key="2">
    <source>
        <dbReference type="ARBA" id="ARBA00022741"/>
    </source>
</evidence>
<evidence type="ECO:0000313" key="6">
    <source>
        <dbReference type="Proteomes" id="UP000594262"/>
    </source>
</evidence>
<evidence type="ECO:0000256" key="3">
    <source>
        <dbReference type="ARBA" id="ARBA00022840"/>
    </source>
</evidence>
<dbReference type="GO" id="GO:0005524">
    <property type="term" value="F:ATP binding"/>
    <property type="evidence" value="ECO:0007669"/>
    <property type="project" value="UniProtKB-KW"/>
</dbReference>
<dbReference type="OrthoDB" id="548867at2759"/>
<dbReference type="SUPFAM" id="SSF52540">
    <property type="entry name" value="P-loop containing nucleoside triphosphate hydrolases"/>
    <property type="match status" value="1"/>
</dbReference>